<gene>
    <name evidence="2" type="ORF">P3W85_29015</name>
</gene>
<dbReference type="PANTHER" id="PTHR39673:SF5">
    <property type="entry name" value="TUNGSTEN-CONTAINING FORMYLMETHANOFURAN DEHYDROGENASE 2 SUBUNIT C"/>
    <property type="match status" value="1"/>
</dbReference>
<accession>A0ABT6AWF4</accession>
<dbReference type="NCBIfam" id="TIGR03122">
    <property type="entry name" value="one_C_dehyd_C"/>
    <property type="match status" value="1"/>
</dbReference>
<dbReference type="PANTHER" id="PTHR39673">
    <property type="entry name" value="TUNGSTEN FORMYLMETHANOFURAN DEHYDROGENASE, SUBUNIT C (FWDC)"/>
    <property type="match status" value="1"/>
</dbReference>
<evidence type="ECO:0000313" key="2">
    <source>
        <dbReference type="EMBL" id="MDF3836963.1"/>
    </source>
</evidence>
<comment type="caution">
    <text evidence="2">The sequence shown here is derived from an EMBL/GenBank/DDBJ whole genome shotgun (WGS) entry which is preliminary data.</text>
</comment>
<dbReference type="InterPro" id="IPR036485">
    <property type="entry name" value="Glu_synth_asu_C_sf"/>
</dbReference>
<dbReference type="InterPro" id="IPR002489">
    <property type="entry name" value="Glu_synth_asu_C"/>
</dbReference>
<keyword evidence="2" id="KW-0560">Oxidoreductase</keyword>
<name>A0ABT6AWF4_9BURK</name>
<organism evidence="2 3">
    <name type="scientific">Cupriavidus basilensis</name>
    <dbReference type="NCBI Taxonomy" id="68895"/>
    <lineage>
        <taxon>Bacteria</taxon>
        <taxon>Pseudomonadati</taxon>
        <taxon>Pseudomonadota</taxon>
        <taxon>Betaproteobacteria</taxon>
        <taxon>Burkholderiales</taxon>
        <taxon>Burkholderiaceae</taxon>
        <taxon>Cupriavidus</taxon>
    </lineage>
</organism>
<keyword evidence="3" id="KW-1185">Reference proteome</keyword>
<evidence type="ECO:0000259" key="1">
    <source>
        <dbReference type="Pfam" id="PF01493"/>
    </source>
</evidence>
<dbReference type="Pfam" id="PF01493">
    <property type="entry name" value="GXGXG"/>
    <property type="match status" value="1"/>
</dbReference>
<dbReference type="Gene3D" id="2.160.20.60">
    <property type="entry name" value="Glutamate synthase, alpha subunit, C-terminal domain"/>
    <property type="match status" value="1"/>
</dbReference>
<dbReference type="RefSeq" id="WP_276267290.1">
    <property type="nucleotide sequence ID" value="NZ_JARJLM010000471.1"/>
</dbReference>
<sequence>MSGLTLRLATTPALRVDLRQLTPAALAGMAPDAVARLPLWHGNEGIALGDLFTVLAHAGDGEPSLTLEGDLGRFDRIGWRMSGGTLRVEGDAGDYLGCGMQGGTLRVSGNAGDFAAAALAGGNLVIGGNAGDFAAAALPGDMDGMRGGTLVIGGNAGDRFGDRMRRGTALVAGNAGDFAAARMVAGTIAVAGAVGCHLAYGMRRGTVVLVSARPQARATFVRADGNFDVFWTLMA</sequence>
<evidence type="ECO:0000313" key="3">
    <source>
        <dbReference type="Proteomes" id="UP001216674"/>
    </source>
</evidence>
<feature type="domain" description="Glutamate synthase alpha subunit C-terminal" evidence="1">
    <location>
        <begin position="85"/>
        <end position="212"/>
    </location>
</feature>
<dbReference type="GO" id="GO:0018493">
    <property type="term" value="F:formylmethanofuran dehydrogenase activity"/>
    <property type="evidence" value="ECO:0007669"/>
    <property type="project" value="UniProtKB-EC"/>
</dbReference>
<feature type="non-terminal residue" evidence="2">
    <location>
        <position position="235"/>
    </location>
</feature>
<dbReference type="EMBL" id="JARJLM010000471">
    <property type="protein sequence ID" value="MDF3836963.1"/>
    <property type="molecule type" value="Genomic_DNA"/>
</dbReference>
<reference evidence="2 3" key="1">
    <citation type="submission" date="2023-03" db="EMBL/GenBank/DDBJ databases">
        <title>Draft assemblies of triclosan tolerant bacteria isolated from returned activated sludge.</title>
        <authorList>
            <person name="Van Hamelsveld S."/>
        </authorList>
    </citation>
    <scope>NUCLEOTIDE SEQUENCE [LARGE SCALE GENOMIC DNA]</scope>
    <source>
        <strain evidence="2 3">GW210010_S58</strain>
    </source>
</reference>
<dbReference type="InterPro" id="IPR017550">
    <property type="entry name" value="Formylmethanofuran_DH_suC"/>
</dbReference>
<protein>
    <submittedName>
        <fullName evidence="2">Formylmethanofuran dehydrogenase subunit C</fullName>
        <ecNumber evidence="2">1.2.7.12</ecNumber>
    </submittedName>
</protein>
<proteinExistence type="predicted"/>
<dbReference type="Proteomes" id="UP001216674">
    <property type="component" value="Unassembled WGS sequence"/>
</dbReference>
<dbReference type="SUPFAM" id="SSF69336">
    <property type="entry name" value="Alpha subunit of glutamate synthase, C-terminal domain"/>
    <property type="match status" value="1"/>
</dbReference>
<dbReference type="EC" id="1.2.7.12" evidence="2"/>